<dbReference type="AlphaFoldDB" id="A0A9W5WUH4"/>
<organism evidence="2 3">
    <name type="scientific">Babesia ovis</name>
    <dbReference type="NCBI Taxonomy" id="5869"/>
    <lineage>
        <taxon>Eukaryota</taxon>
        <taxon>Sar</taxon>
        <taxon>Alveolata</taxon>
        <taxon>Apicomplexa</taxon>
        <taxon>Aconoidasida</taxon>
        <taxon>Piroplasmida</taxon>
        <taxon>Babesiidae</taxon>
        <taxon>Babesia</taxon>
    </lineage>
</organism>
<dbReference type="SUPFAM" id="SSF52833">
    <property type="entry name" value="Thioredoxin-like"/>
    <property type="match status" value="1"/>
</dbReference>
<dbReference type="Proteomes" id="UP001057455">
    <property type="component" value="Unassembled WGS sequence"/>
</dbReference>
<dbReference type="InterPro" id="IPR036249">
    <property type="entry name" value="Thioredoxin-like_sf"/>
</dbReference>
<protein>
    <submittedName>
        <fullName evidence="2">Thioredoxin</fullName>
    </submittedName>
</protein>
<name>A0A9W5WUH4_BABOV</name>
<sequence>MPSGKSRPIKKVLGASALAILGSGLYYGYTEGKLPLVSSIPLEHIDETKFDSTDDVVVVLLGSKRRDQYPKTQVDRLKSILPKGVKVCYTVKEGSDTRNPPVMLYKGMRKQFYASIDLLDPSQFNAFKSEMASFFTPVSQDVASLRQHPQTPEYVTYNSFQDSVVRAATPRAPIVLQLYEQGCFLCFLMRPFINSVNRHLQEIKSPVRIKRLNIEANDFPKGCPVTRATPTFVLYDGHPQGTKWSEFKPRDFVKKLVEVAKLDSRSQAYLEGLTEDVSKRFMLFGRWAHWISQSQAIQELVLTKAPVKEEDVHSRVLSSLMALDMERVDDLETNLQCLADDIISAEQDCLAVVQIMANEILRAEKKQ</sequence>
<reference evidence="2" key="1">
    <citation type="submission" date="2019-12" db="EMBL/GenBank/DDBJ databases">
        <title>Genome sequence of Babesia ovis.</title>
        <authorList>
            <person name="Yamagishi J."/>
            <person name="Sevinc F."/>
            <person name="Xuan X."/>
        </authorList>
    </citation>
    <scope>NUCLEOTIDE SEQUENCE</scope>
    <source>
        <strain evidence="2">Selcuk</strain>
    </source>
</reference>
<dbReference type="OrthoDB" id="390285at2759"/>
<evidence type="ECO:0000313" key="2">
    <source>
        <dbReference type="EMBL" id="GFE53908.1"/>
    </source>
</evidence>
<evidence type="ECO:0000313" key="3">
    <source>
        <dbReference type="Proteomes" id="UP001057455"/>
    </source>
</evidence>
<feature type="transmembrane region" description="Helical" evidence="1">
    <location>
        <begin position="12"/>
        <end position="29"/>
    </location>
</feature>
<keyword evidence="3" id="KW-1185">Reference proteome</keyword>
<keyword evidence="1" id="KW-0472">Membrane</keyword>
<keyword evidence="1" id="KW-0812">Transmembrane</keyword>
<gene>
    <name evidence="2" type="ORF">BaOVIS_013120</name>
</gene>
<evidence type="ECO:0000256" key="1">
    <source>
        <dbReference type="SAM" id="Phobius"/>
    </source>
</evidence>
<proteinExistence type="predicted"/>
<dbReference type="EMBL" id="BLIY01000008">
    <property type="protein sequence ID" value="GFE53908.1"/>
    <property type="molecule type" value="Genomic_DNA"/>
</dbReference>
<keyword evidence="1" id="KW-1133">Transmembrane helix</keyword>
<accession>A0A9W5WUH4</accession>
<comment type="caution">
    <text evidence="2">The sequence shown here is derived from an EMBL/GenBank/DDBJ whole genome shotgun (WGS) entry which is preliminary data.</text>
</comment>